<dbReference type="Proteomes" id="UP000027734">
    <property type="component" value="Unassembled WGS sequence"/>
</dbReference>
<feature type="signal peptide" evidence="1">
    <location>
        <begin position="1"/>
        <end position="16"/>
    </location>
</feature>
<name>A0A073IML5_9RHOB</name>
<reference evidence="2 3" key="1">
    <citation type="submission" date="2014-01" db="EMBL/GenBank/DDBJ databases">
        <title>Sulfitobacter donghicola JCM 14565 Genome Sequencing.</title>
        <authorList>
            <person name="Lai Q."/>
            <person name="Hong Z."/>
        </authorList>
    </citation>
    <scope>NUCLEOTIDE SEQUENCE [LARGE SCALE GENOMIC DNA]</scope>
    <source>
        <strain evidence="2 3">JCM 14565</strain>
    </source>
</reference>
<evidence type="ECO:0000313" key="2">
    <source>
        <dbReference type="EMBL" id="KEJ90979.1"/>
    </source>
</evidence>
<evidence type="ECO:0000313" key="3">
    <source>
        <dbReference type="Proteomes" id="UP000027734"/>
    </source>
</evidence>
<keyword evidence="1" id="KW-0732">Signal</keyword>
<dbReference type="AlphaFoldDB" id="A0A073IML5"/>
<evidence type="ECO:0000256" key="1">
    <source>
        <dbReference type="SAM" id="SignalP"/>
    </source>
</evidence>
<comment type="caution">
    <text evidence="2">The sequence shown here is derived from an EMBL/GenBank/DDBJ whole genome shotgun (WGS) entry which is preliminary data.</text>
</comment>
<feature type="chain" id="PRO_5001689767" description="Dihydrodipicolinate reductase" evidence="1">
    <location>
        <begin position="17"/>
        <end position="115"/>
    </location>
</feature>
<dbReference type="OrthoDB" id="7709182at2"/>
<protein>
    <recommendedName>
        <fullName evidence="4">Dihydrodipicolinate reductase</fullName>
    </recommendedName>
</protein>
<dbReference type="EMBL" id="JAMC01000001">
    <property type="protein sequence ID" value="KEJ90979.1"/>
    <property type="molecule type" value="Genomic_DNA"/>
</dbReference>
<gene>
    <name evidence="2" type="ORF">DSW25_03540</name>
</gene>
<dbReference type="STRING" id="1300350.Z948_2002"/>
<proteinExistence type="predicted"/>
<organism evidence="2 3">
    <name type="scientific">Sulfitobacter donghicola DSW-25 = KCTC 12864 = JCM 14565</name>
    <dbReference type="NCBI Taxonomy" id="1300350"/>
    <lineage>
        <taxon>Bacteria</taxon>
        <taxon>Pseudomonadati</taxon>
        <taxon>Pseudomonadota</taxon>
        <taxon>Alphaproteobacteria</taxon>
        <taxon>Rhodobacterales</taxon>
        <taxon>Roseobacteraceae</taxon>
        <taxon>Sulfitobacter</taxon>
    </lineage>
</organism>
<keyword evidence="3" id="KW-1185">Reference proteome</keyword>
<evidence type="ECO:0008006" key="4">
    <source>
        <dbReference type="Google" id="ProtNLM"/>
    </source>
</evidence>
<dbReference type="eggNOG" id="ENOG5032V3E">
    <property type="taxonomic scope" value="Bacteria"/>
</dbReference>
<accession>A0A073IML5</accession>
<dbReference type="RefSeq" id="WP_025059384.1">
    <property type="nucleotide sequence ID" value="NZ_JAMC01000001.1"/>
</dbReference>
<sequence>MKILFALLLFPTLTFADEFKSLSGDEALSRDEVVALTSNHKLEFYEGGVSHFSVGGAYSYAYEGGGTAFGSFVVENDGLVCIAYRNGRSRCDRYVRSHGRVVMLTQSGERFAIRP</sequence>